<keyword evidence="6" id="KW-1185">Reference proteome</keyword>
<sequence>MARRFSFQTSLDVRMYSIVHSPVSPSRVFEVIAVLPNRTLDPEGPKTGQHNGQFLKSDHLDDEEQGEEEELDDDDDDAQSGDEVLCSVKRRRPRGRLKKRKKGNTSPFPFQWSRWLALLLFFAQGFSPLSALQQFYGFPSSHGRHNSYGSPQWSPFRTSRPAKFNTPTSHQPLWAPNHQSHWPGSRQIIQTPMASRNALWLPKTTSHSKASNHQFSSSWLEWNNPKAQGSNWQTSSKKEHQQRQHHHHHQQQQQQQQQRQQQTPPLPTQQWSHNLGLTPVRFQGGDNDDINAIQLLGEPDKVKGKGHLHHLSNINSNQTLEHGISLVHTKPEREMRTLIVEGDIATDIEENLFRLGIRWDLYPKKRWQNNTIPYKLSQEYGTREVTMIESALKTFQFLSCLRFEAYNGTQTDYLYIHQSKTRPGCWSYVGRRGGRQDLSLRPPDSTSCHCLCDVGRTLHEVMHALGFYHEHSRPDRDQFIHILSTNVRKGKLSNFRKKTFDTTTADFDYDYDSIMHYGPYFFSKSKKSRKVTIEPTKFGAKIGQRVMLSKIDCMKINQQFECFDAQDHWNNQRIQILCGMLGYSFK</sequence>
<dbReference type="SMART" id="SM00235">
    <property type="entry name" value="ZnMc"/>
    <property type="match status" value="1"/>
</dbReference>
<dbReference type="GO" id="GO:0008270">
    <property type="term" value="F:zinc ion binding"/>
    <property type="evidence" value="ECO:0007669"/>
    <property type="project" value="UniProtKB-UniRule"/>
</dbReference>
<keyword evidence="1 2" id="KW-0482">Metalloprotease</keyword>
<gene>
    <name evidence="5" type="ORF">TCAL_05235</name>
</gene>
<comment type="caution">
    <text evidence="5">The sequence shown here is derived from an EMBL/GenBank/DDBJ whole genome shotgun (WGS) entry which is preliminary data.</text>
</comment>
<dbReference type="Pfam" id="PF01400">
    <property type="entry name" value="Astacin"/>
    <property type="match status" value="1"/>
</dbReference>
<keyword evidence="1 2" id="KW-0479">Metal-binding</keyword>
<feature type="compositionally biased region" description="Low complexity" evidence="3">
    <location>
        <begin position="251"/>
        <end position="262"/>
    </location>
</feature>
<comment type="cofactor">
    <cofactor evidence="1 2">
        <name>Zn(2+)</name>
        <dbReference type="ChEBI" id="CHEBI:29105"/>
    </cofactor>
    <text evidence="1 2">Binds 1 zinc ion per subunit.</text>
</comment>
<evidence type="ECO:0000256" key="1">
    <source>
        <dbReference type="PROSITE-ProRule" id="PRU01211"/>
    </source>
</evidence>
<feature type="binding site" evidence="1">
    <location>
        <position position="469"/>
    </location>
    <ligand>
        <name>Zn(2+)</name>
        <dbReference type="ChEBI" id="CHEBI:29105"/>
        <note>catalytic</note>
    </ligand>
</feature>
<reference evidence="5 6" key="1">
    <citation type="journal article" date="2018" name="Nat. Ecol. Evol.">
        <title>Genomic signatures of mitonuclear coevolution across populations of Tigriopus californicus.</title>
        <authorList>
            <person name="Barreto F.S."/>
            <person name="Watson E.T."/>
            <person name="Lima T.G."/>
            <person name="Willett C.S."/>
            <person name="Edmands S."/>
            <person name="Li W."/>
            <person name="Burton R.S."/>
        </authorList>
    </citation>
    <scope>NUCLEOTIDE SEQUENCE [LARGE SCALE GENOMIC DNA]</scope>
    <source>
        <strain evidence="5 6">San Diego</strain>
    </source>
</reference>
<dbReference type="InterPro" id="IPR024079">
    <property type="entry name" value="MetalloPept_cat_dom_sf"/>
</dbReference>
<dbReference type="InterPro" id="IPR034035">
    <property type="entry name" value="Astacin-like_dom"/>
</dbReference>
<feature type="compositionally biased region" description="Acidic residues" evidence="3">
    <location>
        <begin position="60"/>
        <end position="80"/>
    </location>
</feature>
<keyword evidence="1 2" id="KW-0645">Protease</keyword>
<dbReference type="EC" id="3.4.24.-" evidence="2"/>
<accession>A0A553NVY4</accession>
<feature type="region of interest" description="Disordered" evidence="3">
    <location>
        <begin position="39"/>
        <end position="105"/>
    </location>
</feature>
<evidence type="ECO:0000259" key="4">
    <source>
        <dbReference type="PROSITE" id="PS51864"/>
    </source>
</evidence>
<protein>
    <recommendedName>
        <fullName evidence="2">Metalloendopeptidase</fullName>
        <ecNumber evidence="2">3.4.24.-</ecNumber>
    </recommendedName>
</protein>
<dbReference type="PANTHER" id="PTHR10127">
    <property type="entry name" value="DISCOIDIN, CUB, EGF, LAMININ , AND ZINC METALLOPROTEASE DOMAIN CONTAINING"/>
    <property type="match status" value="1"/>
</dbReference>
<dbReference type="InterPro" id="IPR001506">
    <property type="entry name" value="Peptidase_M12A"/>
</dbReference>
<keyword evidence="1 2" id="KW-0862">Zinc</keyword>
<dbReference type="InterPro" id="IPR006026">
    <property type="entry name" value="Peptidase_Metallo"/>
</dbReference>
<feature type="binding site" evidence="1">
    <location>
        <position position="463"/>
    </location>
    <ligand>
        <name>Zn(2+)</name>
        <dbReference type="ChEBI" id="CHEBI:29105"/>
        <note>catalytic</note>
    </ligand>
</feature>
<dbReference type="GO" id="GO:0006508">
    <property type="term" value="P:proteolysis"/>
    <property type="evidence" value="ECO:0007669"/>
    <property type="project" value="UniProtKB-KW"/>
</dbReference>
<dbReference type="Gene3D" id="3.40.390.10">
    <property type="entry name" value="Collagenase (Catalytic Domain)"/>
    <property type="match status" value="1"/>
</dbReference>
<dbReference type="CDD" id="cd04280">
    <property type="entry name" value="ZnMc_astacin_like"/>
    <property type="match status" value="1"/>
</dbReference>
<name>A0A553NVY4_TIGCA</name>
<evidence type="ECO:0000256" key="2">
    <source>
        <dbReference type="RuleBase" id="RU361183"/>
    </source>
</evidence>
<organism evidence="5 6">
    <name type="scientific">Tigriopus californicus</name>
    <name type="common">Marine copepod</name>
    <dbReference type="NCBI Taxonomy" id="6832"/>
    <lineage>
        <taxon>Eukaryota</taxon>
        <taxon>Metazoa</taxon>
        <taxon>Ecdysozoa</taxon>
        <taxon>Arthropoda</taxon>
        <taxon>Crustacea</taxon>
        <taxon>Multicrustacea</taxon>
        <taxon>Hexanauplia</taxon>
        <taxon>Copepoda</taxon>
        <taxon>Harpacticoida</taxon>
        <taxon>Harpacticidae</taxon>
        <taxon>Tigriopus</taxon>
    </lineage>
</organism>
<feature type="active site" evidence="1">
    <location>
        <position position="460"/>
    </location>
</feature>
<dbReference type="SUPFAM" id="SSF55486">
    <property type="entry name" value="Metalloproteases ('zincins'), catalytic domain"/>
    <property type="match status" value="1"/>
</dbReference>
<feature type="compositionally biased region" description="Basic residues" evidence="3">
    <location>
        <begin position="88"/>
        <end position="103"/>
    </location>
</feature>
<dbReference type="AlphaFoldDB" id="A0A553NVY4"/>
<feature type="binding site" evidence="1">
    <location>
        <position position="459"/>
    </location>
    <ligand>
        <name>Zn(2+)</name>
        <dbReference type="ChEBI" id="CHEBI:29105"/>
        <note>catalytic</note>
    </ligand>
</feature>
<dbReference type="EMBL" id="VCGU01000010">
    <property type="protein sequence ID" value="TRY69591.1"/>
    <property type="molecule type" value="Genomic_DNA"/>
</dbReference>
<proteinExistence type="predicted"/>
<evidence type="ECO:0000313" key="5">
    <source>
        <dbReference type="EMBL" id="TRY69591.1"/>
    </source>
</evidence>
<feature type="domain" description="Peptidase M12A" evidence="4">
    <location>
        <begin position="358"/>
        <end position="563"/>
    </location>
</feature>
<dbReference type="PRINTS" id="PR00480">
    <property type="entry name" value="ASTACIN"/>
</dbReference>
<keyword evidence="1 2" id="KW-0378">Hydrolase</keyword>
<dbReference type="PANTHER" id="PTHR10127:SF859">
    <property type="entry name" value="METALLOENDOPEPTIDASE"/>
    <property type="match status" value="1"/>
</dbReference>
<dbReference type="Proteomes" id="UP000318571">
    <property type="component" value="Chromosome 1"/>
</dbReference>
<evidence type="ECO:0000256" key="3">
    <source>
        <dbReference type="SAM" id="MobiDB-lite"/>
    </source>
</evidence>
<comment type="caution">
    <text evidence="1">Lacks conserved residue(s) required for the propagation of feature annotation.</text>
</comment>
<evidence type="ECO:0000313" key="6">
    <source>
        <dbReference type="Proteomes" id="UP000318571"/>
    </source>
</evidence>
<feature type="compositionally biased region" description="Polar residues" evidence="3">
    <location>
        <begin position="222"/>
        <end position="235"/>
    </location>
</feature>
<feature type="region of interest" description="Disordered" evidence="3">
    <location>
        <begin position="222"/>
        <end position="273"/>
    </location>
</feature>
<dbReference type="GO" id="GO:0004222">
    <property type="term" value="F:metalloendopeptidase activity"/>
    <property type="evidence" value="ECO:0007669"/>
    <property type="project" value="UniProtKB-UniRule"/>
</dbReference>
<dbReference type="PROSITE" id="PS51864">
    <property type="entry name" value="ASTACIN"/>
    <property type="match status" value="1"/>
</dbReference>
<dbReference type="STRING" id="6832.A0A553NVY4"/>